<comment type="similarity">
    <text evidence="1">Belongs to the glycosyltransferase 77 family.</text>
</comment>
<dbReference type="GO" id="GO:0016757">
    <property type="term" value="F:glycosyltransferase activity"/>
    <property type="evidence" value="ECO:0007669"/>
    <property type="project" value="TreeGrafter"/>
</dbReference>
<comment type="caution">
    <text evidence="4">The sequence shown here is derived from an EMBL/GenBank/DDBJ whole genome shotgun (WGS) entry which is preliminary data.</text>
</comment>
<organism evidence="4 5">
    <name type="scientific">Jimgerdemannia flammicorona</name>
    <dbReference type="NCBI Taxonomy" id="994334"/>
    <lineage>
        <taxon>Eukaryota</taxon>
        <taxon>Fungi</taxon>
        <taxon>Fungi incertae sedis</taxon>
        <taxon>Mucoromycota</taxon>
        <taxon>Mucoromycotina</taxon>
        <taxon>Endogonomycetes</taxon>
        <taxon>Endogonales</taxon>
        <taxon>Endogonaceae</taxon>
        <taxon>Jimgerdemannia</taxon>
    </lineage>
</organism>
<evidence type="ECO:0000256" key="1">
    <source>
        <dbReference type="ARBA" id="ARBA00007033"/>
    </source>
</evidence>
<dbReference type="InterPro" id="IPR029044">
    <property type="entry name" value="Nucleotide-diphossugar_trans"/>
</dbReference>
<dbReference type="AlphaFoldDB" id="A0A433DHZ9"/>
<keyword evidence="5" id="KW-1185">Reference proteome</keyword>
<dbReference type="InterPro" id="IPR052636">
    <property type="entry name" value="UDP-D-xylose:L-fucose_XylT"/>
</dbReference>
<dbReference type="GO" id="GO:0005794">
    <property type="term" value="C:Golgi apparatus"/>
    <property type="evidence" value="ECO:0007669"/>
    <property type="project" value="TreeGrafter"/>
</dbReference>
<protein>
    <submittedName>
        <fullName evidence="4">Nucleotide-diphospho-sugar transferase-domain-containing protein</fullName>
    </submittedName>
</protein>
<dbReference type="PANTHER" id="PTHR47032:SF1">
    <property type="entry name" value="UDP-D-XYLOSE:L-FUCOSE ALPHA-1,3-D-XYLOSYLTRANSFERASE-RELATED"/>
    <property type="match status" value="1"/>
</dbReference>
<sequence>MECSLLTKLPDRENPRSCPPSLDILTVADNARTMLSKYYATRLGRFYTVMAIFVVAALFSWILIPTQYILWRQQEAIFDTEGCQIADDEHQVMLSVHGGYEAMDIGTKYPPPPADIQEAIDRNMVADGILITAVVNSGMLEYTLNWAESLRRSGHNRYLVFCIDSDLYDSLAARGLESHAVRIPQDWFHIEISAEFESYRAANYKAITHAKSLVVERLLHAKVTVLFSDVDIVVLRPNMIDYLRARLRSRRGTEMLFSVENERKPRNVVNSGFYLMKPTNTSLRVISETISLQDRMPNNTTQQRAMNAALLAITPTESPYSSREVELLDMYLFANGLVYFLEEKYTAKKLGIEPFIVHANFMVGSTKKDMLKKEGLWFLDS</sequence>
<proteinExistence type="inferred from homology"/>
<evidence type="ECO:0000256" key="2">
    <source>
        <dbReference type="SAM" id="Phobius"/>
    </source>
</evidence>
<evidence type="ECO:0000313" key="4">
    <source>
        <dbReference type="EMBL" id="RUP50447.1"/>
    </source>
</evidence>
<keyword evidence="2" id="KW-0812">Transmembrane</keyword>
<keyword evidence="4" id="KW-0808">Transferase</keyword>
<evidence type="ECO:0000313" key="5">
    <source>
        <dbReference type="Proteomes" id="UP000268093"/>
    </source>
</evidence>
<dbReference type="OrthoDB" id="2189463at2759"/>
<dbReference type="EMBL" id="RBNI01001419">
    <property type="protein sequence ID" value="RUP50447.1"/>
    <property type="molecule type" value="Genomic_DNA"/>
</dbReference>
<dbReference type="InterPro" id="IPR005069">
    <property type="entry name" value="Nucl-diP-sugar_transferase"/>
</dbReference>
<dbReference type="Proteomes" id="UP000268093">
    <property type="component" value="Unassembled WGS sequence"/>
</dbReference>
<dbReference type="Gene3D" id="3.90.550.10">
    <property type="entry name" value="Spore Coat Polysaccharide Biosynthesis Protein SpsA, Chain A"/>
    <property type="match status" value="1"/>
</dbReference>
<keyword evidence="2" id="KW-1133">Transmembrane helix</keyword>
<feature type="transmembrane region" description="Helical" evidence="2">
    <location>
        <begin position="46"/>
        <end position="64"/>
    </location>
</feature>
<keyword evidence="2" id="KW-0472">Membrane</keyword>
<dbReference type="SUPFAM" id="SSF53448">
    <property type="entry name" value="Nucleotide-diphospho-sugar transferases"/>
    <property type="match status" value="1"/>
</dbReference>
<feature type="domain" description="Nucleotide-diphospho-sugar transferase" evidence="3">
    <location>
        <begin position="154"/>
        <end position="368"/>
    </location>
</feature>
<name>A0A433DHZ9_9FUNG</name>
<evidence type="ECO:0000259" key="3">
    <source>
        <dbReference type="Pfam" id="PF03407"/>
    </source>
</evidence>
<reference evidence="4 5" key="1">
    <citation type="journal article" date="2018" name="New Phytol.">
        <title>Phylogenomics of Endogonaceae and evolution of mycorrhizas within Mucoromycota.</title>
        <authorList>
            <person name="Chang Y."/>
            <person name="Desiro A."/>
            <person name="Na H."/>
            <person name="Sandor L."/>
            <person name="Lipzen A."/>
            <person name="Clum A."/>
            <person name="Barry K."/>
            <person name="Grigoriev I.V."/>
            <person name="Martin F.M."/>
            <person name="Stajich J.E."/>
            <person name="Smith M.E."/>
            <person name="Bonito G."/>
            <person name="Spatafora J.W."/>
        </authorList>
    </citation>
    <scope>NUCLEOTIDE SEQUENCE [LARGE SCALE GENOMIC DNA]</scope>
    <source>
        <strain evidence="4 5">GMNB39</strain>
    </source>
</reference>
<accession>A0A433DHZ9</accession>
<dbReference type="Pfam" id="PF03407">
    <property type="entry name" value="Nucleotid_trans"/>
    <property type="match status" value="1"/>
</dbReference>
<dbReference type="PANTHER" id="PTHR47032">
    <property type="entry name" value="UDP-D-XYLOSE:L-FUCOSE ALPHA-1,3-D-XYLOSYLTRANSFERASE-RELATED"/>
    <property type="match status" value="1"/>
</dbReference>
<gene>
    <name evidence="4" type="ORF">BC936DRAFT_139038</name>
</gene>